<dbReference type="GO" id="GO:0005814">
    <property type="term" value="C:centriole"/>
    <property type="evidence" value="ECO:0007669"/>
    <property type="project" value="TreeGrafter"/>
</dbReference>
<evidence type="ECO:0008006" key="6">
    <source>
        <dbReference type="Google" id="ProtNLM"/>
    </source>
</evidence>
<organism evidence="5">
    <name type="scientific">Palpitomonas bilix</name>
    <dbReference type="NCBI Taxonomy" id="652834"/>
    <lineage>
        <taxon>Eukaryota</taxon>
        <taxon>Eukaryota incertae sedis</taxon>
    </lineage>
</organism>
<proteinExistence type="predicted"/>
<dbReference type="PANTHER" id="PTHR12969">
    <property type="entry name" value="NGD5/OSM-6/IFT52"/>
    <property type="match status" value="1"/>
</dbReference>
<gene>
    <name evidence="5" type="ORF">PBIL07802_LOCUS17815</name>
</gene>
<feature type="domain" description="IFT52 GIFT" evidence="4">
    <location>
        <begin position="28"/>
        <end position="282"/>
    </location>
</feature>
<dbReference type="PANTHER" id="PTHR12969:SF7">
    <property type="entry name" value="INTRAFLAGELLAR TRANSPORT PROTEIN 52 HOMOLOG"/>
    <property type="match status" value="1"/>
</dbReference>
<evidence type="ECO:0000256" key="1">
    <source>
        <dbReference type="SAM" id="MobiDB-lite"/>
    </source>
</evidence>
<dbReference type="GO" id="GO:0030992">
    <property type="term" value="C:intraciliary transport particle B"/>
    <property type="evidence" value="ECO:0007669"/>
    <property type="project" value="TreeGrafter"/>
</dbReference>
<feature type="region of interest" description="Disordered" evidence="1">
    <location>
        <begin position="1"/>
        <end position="22"/>
    </location>
</feature>
<evidence type="ECO:0000259" key="4">
    <source>
        <dbReference type="Pfam" id="PF23355"/>
    </source>
</evidence>
<dbReference type="InterPro" id="IPR055460">
    <property type="entry name" value="IFT52_central"/>
</dbReference>
<dbReference type="EMBL" id="HBIB01027426">
    <property type="protein sequence ID" value="CAE0255561.1"/>
    <property type="molecule type" value="Transcribed_RNA"/>
</dbReference>
<reference evidence="5" key="1">
    <citation type="submission" date="2021-01" db="EMBL/GenBank/DDBJ databases">
        <authorList>
            <person name="Corre E."/>
            <person name="Pelletier E."/>
            <person name="Niang G."/>
            <person name="Scheremetjew M."/>
            <person name="Finn R."/>
            <person name="Kale V."/>
            <person name="Holt S."/>
            <person name="Cochrane G."/>
            <person name="Meng A."/>
            <person name="Brown T."/>
            <person name="Cohen L."/>
        </authorList>
    </citation>
    <scope>NUCLEOTIDE SEQUENCE</scope>
    <source>
        <strain evidence="5">NIES-2562</strain>
    </source>
</reference>
<dbReference type="AlphaFoldDB" id="A0A7S3DF95"/>
<feature type="domain" description="IFT52 central" evidence="3">
    <location>
        <begin position="299"/>
        <end position="379"/>
    </location>
</feature>
<dbReference type="GO" id="GO:0042073">
    <property type="term" value="P:intraciliary transport"/>
    <property type="evidence" value="ECO:0007669"/>
    <property type="project" value="TreeGrafter"/>
</dbReference>
<dbReference type="GO" id="GO:0005929">
    <property type="term" value="C:cilium"/>
    <property type="evidence" value="ECO:0007669"/>
    <property type="project" value="TreeGrafter"/>
</dbReference>
<sequence>MYGYDRPPKNQGQIPADDLRDGDQRPLVLFDCSKRETHSPEHGLKHLVRRLKQEFRIEVNKEPLRPELVDTVSILVIAGPREKFSSDEFDTIKALVKTGKSVFVMLGEGGESRFNTNINYLLEEYGVMINSDCVVRTIYHKYLHPKEVCVSDGVVNREVKHFIRRQLKSRVETKKNGVVSKEQEKKEATDSNVSFVYPYGSTLNVQQPAVPLLSSGQLAYPINRPLAAIHVGQRGIGKLIVMGSVHVFDDQWLGKEENAKVQDLFFRWLIPGAEVKLDPIDAREPDLHDYNYVPDIEALAERPRSCLQEAEELPRDFSTLFDDGMFRFDTSHIPSAVNLYDEMDVKHDTLTLIPPQFEAPLPPLQPAAFPPTLHDIANPALDLFDLDEQFASEKVRLAQLTNKCTEDDLDYYVRECCDVLGVTQRLPDERKGAKDALAFVLQQLVNFKKLNTPEMGASAAPRSSPTTEMD</sequence>
<dbReference type="Gene3D" id="6.10.250.2800">
    <property type="match status" value="1"/>
</dbReference>
<dbReference type="Pfam" id="PF23355">
    <property type="entry name" value="IFT52_GIFT"/>
    <property type="match status" value="1"/>
</dbReference>
<feature type="domain" description="Intraflagellar transport protein 52 C-terminal" evidence="2">
    <location>
        <begin position="390"/>
        <end position="441"/>
    </location>
</feature>
<evidence type="ECO:0000313" key="5">
    <source>
        <dbReference type="EMBL" id="CAE0255561.1"/>
    </source>
</evidence>
<evidence type="ECO:0000259" key="3">
    <source>
        <dbReference type="Pfam" id="PF23352"/>
    </source>
</evidence>
<dbReference type="CDD" id="cd23683">
    <property type="entry name" value="IFT52_CTD"/>
    <property type="match status" value="1"/>
</dbReference>
<accession>A0A7S3DF95</accession>
<dbReference type="GO" id="GO:0060271">
    <property type="term" value="P:cilium assembly"/>
    <property type="evidence" value="ECO:0007669"/>
    <property type="project" value="TreeGrafter"/>
</dbReference>
<name>A0A7S3DF95_9EUKA</name>
<evidence type="ECO:0000259" key="2">
    <source>
        <dbReference type="Pfam" id="PF21178"/>
    </source>
</evidence>
<dbReference type="InterPro" id="IPR055458">
    <property type="entry name" value="IFT52_GIFT"/>
</dbReference>
<dbReference type="InterPro" id="IPR039975">
    <property type="entry name" value="IFT52"/>
</dbReference>
<protein>
    <recommendedName>
        <fullName evidence="6">Intraflagellar transport protein 52</fullName>
    </recommendedName>
</protein>
<dbReference type="Pfam" id="PF21178">
    <property type="entry name" value="Itf52_C"/>
    <property type="match status" value="1"/>
</dbReference>
<dbReference type="InterPro" id="IPR048643">
    <property type="entry name" value="Itf52_C"/>
</dbReference>
<dbReference type="Pfam" id="PF23352">
    <property type="entry name" value="IFT52_central"/>
    <property type="match status" value="1"/>
</dbReference>